<dbReference type="Pfam" id="PF00078">
    <property type="entry name" value="RVT_1"/>
    <property type="match status" value="1"/>
</dbReference>
<sequence length="172" mass="19551">MLGSLPQGTVTSPLLSNLCAFDLDTRCSLIASEYNFIYSRYSDDLIFTSMVKDKQNALDLMREVFEVLISLGFTPNYKKTSLVHSGKRKIVTGLVVNSDHPTLPKDFKIYIKNSLYYCKKIGPLEHCKRIGFKSVLAFRQHLKGKILFAKSIDPKLGALFESDYFKIIWPDA</sequence>
<keyword evidence="6" id="KW-0695">RNA-directed DNA polymerase</keyword>
<dbReference type="PRINTS" id="PR00866">
    <property type="entry name" value="RNADNAPOLMS"/>
</dbReference>
<dbReference type="RefSeq" id="WP_135764507.1">
    <property type="nucleotide sequence ID" value="NZ_RQHV01000050.1"/>
</dbReference>
<evidence type="ECO:0000259" key="10">
    <source>
        <dbReference type="PROSITE" id="PS50878"/>
    </source>
</evidence>
<evidence type="ECO:0000256" key="4">
    <source>
        <dbReference type="ARBA" id="ARBA00022723"/>
    </source>
</evidence>
<dbReference type="PROSITE" id="PS50878">
    <property type="entry name" value="RT_POL"/>
    <property type="match status" value="1"/>
</dbReference>
<dbReference type="PANTHER" id="PTHR34047">
    <property type="entry name" value="NUCLEAR INTRON MATURASE 1, MITOCHONDRIAL-RELATED"/>
    <property type="match status" value="1"/>
</dbReference>
<dbReference type="InterPro" id="IPR043502">
    <property type="entry name" value="DNA/RNA_pol_sf"/>
</dbReference>
<comment type="similarity">
    <text evidence="8">Belongs to the bacterial reverse transcriptase family.</text>
</comment>
<evidence type="ECO:0000256" key="6">
    <source>
        <dbReference type="ARBA" id="ARBA00022918"/>
    </source>
</evidence>
<feature type="domain" description="Reverse transcriptase" evidence="10">
    <location>
        <begin position="1"/>
        <end position="96"/>
    </location>
</feature>
<dbReference type="PANTHER" id="PTHR34047:SF7">
    <property type="entry name" value="RNA-DIRECTED DNA POLYMERASE"/>
    <property type="match status" value="1"/>
</dbReference>
<accession>A0A4R9LRB5</accession>
<reference evidence="11" key="1">
    <citation type="journal article" date="2019" name="PLoS Negl. Trop. Dis.">
        <title>Revisiting the worldwide diversity of Leptospira species in the environment.</title>
        <authorList>
            <person name="Vincent A.T."/>
            <person name="Schiettekatte O."/>
            <person name="Bourhy P."/>
            <person name="Veyrier F.J."/>
            <person name="Picardeau M."/>
        </authorList>
    </citation>
    <scope>NUCLEOTIDE SEQUENCE [LARGE SCALE GENOMIC DNA]</scope>
    <source>
        <strain evidence="11">201400974</strain>
    </source>
</reference>
<evidence type="ECO:0000256" key="3">
    <source>
        <dbReference type="ARBA" id="ARBA00022695"/>
    </source>
</evidence>
<evidence type="ECO:0000313" key="12">
    <source>
        <dbReference type="Proteomes" id="UP000298264"/>
    </source>
</evidence>
<dbReference type="GO" id="GO:0051607">
    <property type="term" value="P:defense response to virus"/>
    <property type="evidence" value="ECO:0007669"/>
    <property type="project" value="UniProtKB-KW"/>
</dbReference>
<dbReference type="SUPFAM" id="SSF56672">
    <property type="entry name" value="DNA/RNA polymerases"/>
    <property type="match status" value="1"/>
</dbReference>
<dbReference type="InterPro" id="IPR000123">
    <property type="entry name" value="Reverse_transcriptase_msDNA"/>
</dbReference>
<dbReference type="EC" id="2.7.7.49" evidence="1"/>
<name>A0A4R9LRB5_9LEPT</name>
<evidence type="ECO:0000256" key="8">
    <source>
        <dbReference type="ARBA" id="ARBA00034120"/>
    </source>
</evidence>
<comment type="caution">
    <text evidence="11">The sequence shown here is derived from an EMBL/GenBank/DDBJ whole genome shotgun (WGS) entry which is preliminary data.</text>
</comment>
<keyword evidence="5" id="KW-0460">Magnesium</keyword>
<keyword evidence="7" id="KW-0051">Antiviral defense</keyword>
<dbReference type="GO" id="GO:0046872">
    <property type="term" value="F:metal ion binding"/>
    <property type="evidence" value="ECO:0007669"/>
    <property type="project" value="UniProtKB-KW"/>
</dbReference>
<gene>
    <name evidence="11" type="ORF">EHS11_11220</name>
</gene>
<dbReference type="AlphaFoldDB" id="A0A4R9LRB5"/>
<evidence type="ECO:0000256" key="7">
    <source>
        <dbReference type="ARBA" id="ARBA00023118"/>
    </source>
</evidence>
<evidence type="ECO:0000256" key="5">
    <source>
        <dbReference type="ARBA" id="ARBA00022842"/>
    </source>
</evidence>
<keyword evidence="4" id="KW-0479">Metal-binding</keyword>
<dbReference type="Proteomes" id="UP000298264">
    <property type="component" value="Unassembled WGS sequence"/>
</dbReference>
<keyword evidence="2" id="KW-0808">Transferase</keyword>
<dbReference type="EMBL" id="RQHV01000050">
    <property type="protein sequence ID" value="TGN09657.1"/>
    <property type="molecule type" value="Genomic_DNA"/>
</dbReference>
<evidence type="ECO:0000256" key="9">
    <source>
        <dbReference type="ARBA" id="ARBA00048173"/>
    </source>
</evidence>
<proteinExistence type="inferred from homology"/>
<dbReference type="OrthoDB" id="9788687at2"/>
<protein>
    <recommendedName>
        <fullName evidence="1">RNA-directed DNA polymerase</fullName>
        <ecNumber evidence="1">2.7.7.49</ecNumber>
    </recommendedName>
</protein>
<comment type="catalytic activity">
    <reaction evidence="9">
        <text>DNA(n) + a 2'-deoxyribonucleoside 5'-triphosphate = DNA(n+1) + diphosphate</text>
        <dbReference type="Rhea" id="RHEA:22508"/>
        <dbReference type="Rhea" id="RHEA-COMP:17339"/>
        <dbReference type="Rhea" id="RHEA-COMP:17340"/>
        <dbReference type="ChEBI" id="CHEBI:33019"/>
        <dbReference type="ChEBI" id="CHEBI:61560"/>
        <dbReference type="ChEBI" id="CHEBI:173112"/>
        <dbReference type="EC" id="2.7.7.49"/>
    </reaction>
</comment>
<organism evidence="11 12">
    <name type="scientific">Leptospira ilyithenensis</name>
    <dbReference type="NCBI Taxonomy" id="2484901"/>
    <lineage>
        <taxon>Bacteria</taxon>
        <taxon>Pseudomonadati</taxon>
        <taxon>Spirochaetota</taxon>
        <taxon>Spirochaetia</taxon>
        <taxon>Leptospirales</taxon>
        <taxon>Leptospiraceae</taxon>
        <taxon>Leptospira</taxon>
    </lineage>
</organism>
<dbReference type="InterPro" id="IPR051083">
    <property type="entry name" value="GrpII_Intron_Splice-Mob/Def"/>
</dbReference>
<keyword evidence="12" id="KW-1185">Reference proteome</keyword>
<keyword evidence="3" id="KW-0548">Nucleotidyltransferase</keyword>
<dbReference type="GO" id="GO:0003723">
    <property type="term" value="F:RNA binding"/>
    <property type="evidence" value="ECO:0007669"/>
    <property type="project" value="InterPro"/>
</dbReference>
<dbReference type="GO" id="GO:0003964">
    <property type="term" value="F:RNA-directed DNA polymerase activity"/>
    <property type="evidence" value="ECO:0007669"/>
    <property type="project" value="UniProtKB-KW"/>
</dbReference>
<evidence type="ECO:0000256" key="2">
    <source>
        <dbReference type="ARBA" id="ARBA00022679"/>
    </source>
</evidence>
<dbReference type="InterPro" id="IPR000477">
    <property type="entry name" value="RT_dom"/>
</dbReference>
<evidence type="ECO:0000256" key="1">
    <source>
        <dbReference type="ARBA" id="ARBA00012493"/>
    </source>
</evidence>
<evidence type="ECO:0000313" key="11">
    <source>
        <dbReference type="EMBL" id="TGN09657.1"/>
    </source>
</evidence>